<comment type="caution">
    <text evidence="1">The sequence shown here is derived from an EMBL/GenBank/DDBJ whole genome shotgun (WGS) entry which is preliminary data.</text>
</comment>
<dbReference type="Proteomes" id="UP001208570">
    <property type="component" value="Unassembled WGS sequence"/>
</dbReference>
<dbReference type="EMBL" id="JAODUP010000563">
    <property type="protein sequence ID" value="KAK2147214.1"/>
    <property type="molecule type" value="Genomic_DNA"/>
</dbReference>
<accession>A0AAD9J670</accession>
<dbReference type="InterPro" id="IPR011989">
    <property type="entry name" value="ARM-like"/>
</dbReference>
<name>A0AAD9J670_9ANNE</name>
<evidence type="ECO:0000313" key="2">
    <source>
        <dbReference type="Proteomes" id="UP001208570"/>
    </source>
</evidence>
<keyword evidence="2" id="KW-1185">Reference proteome</keyword>
<protein>
    <recommendedName>
        <fullName evidence="3">HEAT repeat domain-containing protein</fullName>
    </recommendedName>
</protein>
<reference evidence="1" key="1">
    <citation type="journal article" date="2023" name="Mol. Biol. Evol.">
        <title>Third-Generation Sequencing Reveals the Adaptive Role of the Epigenome in Three Deep-Sea Polychaetes.</title>
        <authorList>
            <person name="Perez M."/>
            <person name="Aroh O."/>
            <person name="Sun Y."/>
            <person name="Lan Y."/>
            <person name="Juniper S.K."/>
            <person name="Young C.R."/>
            <person name="Angers B."/>
            <person name="Qian P.Y."/>
        </authorList>
    </citation>
    <scope>NUCLEOTIDE SEQUENCE</scope>
    <source>
        <strain evidence="1">P08H-3</strain>
    </source>
</reference>
<dbReference type="InterPro" id="IPR016024">
    <property type="entry name" value="ARM-type_fold"/>
</dbReference>
<proteinExistence type="predicted"/>
<dbReference type="SUPFAM" id="SSF48371">
    <property type="entry name" value="ARM repeat"/>
    <property type="match status" value="1"/>
</dbReference>
<dbReference type="Gene3D" id="1.25.10.10">
    <property type="entry name" value="Leucine-rich Repeat Variant"/>
    <property type="match status" value="1"/>
</dbReference>
<sequence>MNSLSTKEALRLCKNTTDIDMIIDLTHHSDPQVRQKALKEMCPCRVKSDIDDFWLRVFQMMDDPDERVRYQVLHTLCDGSPAHLEDRVAEGLECFNRDPDKKIRRQAHKVLTAYRRTGKWNVL</sequence>
<gene>
    <name evidence="1" type="ORF">LSH36_563g00012</name>
</gene>
<dbReference type="AlphaFoldDB" id="A0AAD9J670"/>
<evidence type="ECO:0008006" key="3">
    <source>
        <dbReference type="Google" id="ProtNLM"/>
    </source>
</evidence>
<organism evidence="1 2">
    <name type="scientific">Paralvinella palmiformis</name>
    <dbReference type="NCBI Taxonomy" id="53620"/>
    <lineage>
        <taxon>Eukaryota</taxon>
        <taxon>Metazoa</taxon>
        <taxon>Spiralia</taxon>
        <taxon>Lophotrochozoa</taxon>
        <taxon>Annelida</taxon>
        <taxon>Polychaeta</taxon>
        <taxon>Sedentaria</taxon>
        <taxon>Canalipalpata</taxon>
        <taxon>Terebellida</taxon>
        <taxon>Terebelliformia</taxon>
        <taxon>Alvinellidae</taxon>
        <taxon>Paralvinella</taxon>
    </lineage>
</organism>
<evidence type="ECO:0000313" key="1">
    <source>
        <dbReference type="EMBL" id="KAK2147214.1"/>
    </source>
</evidence>